<evidence type="ECO:0000313" key="1">
    <source>
        <dbReference type="EMBL" id="PWN53558.1"/>
    </source>
</evidence>
<reference evidence="1 2" key="1">
    <citation type="journal article" date="2018" name="Mol. Biol. Evol.">
        <title>Broad Genomic Sampling Reveals a Smut Pathogenic Ancestry of the Fungal Clade Ustilaginomycotina.</title>
        <authorList>
            <person name="Kijpornyongpan T."/>
            <person name="Mondo S.J."/>
            <person name="Barry K."/>
            <person name="Sandor L."/>
            <person name="Lee J."/>
            <person name="Lipzen A."/>
            <person name="Pangilinan J."/>
            <person name="LaButti K."/>
            <person name="Hainaut M."/>
            <person name="Henrissat B."/>
            <person name="Grigoriev I.V."/>
            <person name="Spatafora J.W."/>
            <person name="Aime M.C."/>
        </authorList>
    </citation>
    <scope>NUCLEOTIDE SEQUENCE [LARGE SCALE GENOMIC DNA]</scope>
    <source>
        <strain evidence="1 2">SA 807</strain>
    </source>
</reference>
<name>A0ACD0P5Y3_9BASI</name>
<proteinExistence type="predicted"/>
<gene>
    <name evidence="1" type="ORF">IE53DRAFT_338603</name>
</gene>
<organism evidence="1 2">
    <name type="scientific">Violaceomyces palustris</name>
    <dbReference type="NCBI Taxonomy" id="1673888"/>
    <lineage>
        <taxon>Eukaryota</taxon>
        <taxon>Fungi</taxon>
        <taxon>Dikarya</taxon>
        <taxon>Basidiomycota</taxon>
        <taxon>Ustilaginomycotina</taxon>
        <taxon>Ustilaginomycetes</taxon>
        <taxon>Violaceomycetales</taxon>
        <taxon>Violaceomycetaceae</taxon>
        <taxon>Violaceomyces</taxon>
    </lineage>
</organism>
<keyword evidence="2" id="KW-1185">Reference proteome</keyword>
<dbReference type="EMBL" id="KZ819720">
    <property type="protein sequence ID" value="PWN53558.1"/>
    <property type="molecule type" value="Genomic_DNA"/>
</dbReference>
<accession>A0ACD0P5Y3</accession>
<dbReference type="Proteomes" id="UP000245626">
    <property type="component" value="Unassembled WGS sequence"/>
</dbReference>
<sequence>MGKKKQVRKFGEVKRMLNPNDPRLKANQKVQDAAKKASASGGGKGIGSSSGTTVDGQKIRHIDTPASSMFFQHNEALGPPYRILVDTNFINFSLQNKIELVQGMMDCLYAKSIPCITTCVISELEKLGPKYRIALRVARDPRFERLECSHKGTYADDCIIERIQSHKCYIVATCDRELRRRVRKVPGIPLMYIAKRQYRIERLPDQGMAS</sequence>
<protein>
    <submittedName>
        <fullName evidence="1">Fcf1-domain-containing protein</fullName>
    </submittedName>
</protein>
<evidence type="ECO:0000313" key="2">
    <source>
        <dbReference type="Proteomes" id="UP000245626"/>
    </source>
</evidence>